<evidence type="ECO:0000313" key="4">
    <source>
        <dbReference type="Proteomes" id="UP000188145"/>
    </source>
</evidence>
<keyword evidence="2" id="KW-0472">Membrane</keyword>
<feature type="compositionally biased region" description="Polar residues" evidence="1">
    <location>
        <begin position="18"/>
        <end position="28"/>
    </location>
</feature>
<organism evidence="3 4">
    <name type="scientific">Tessaracoccus aquimaris</name>
    <dbReference type="NCBI Taxonomy" id="1332264"/>
    <lineage>
        <taxon>Bacteria</taxon>
        <taxon>Bacillati</taxon>
        <taxon>Actinomycetota</taxon>
        <taxon>Actinomycetes</taxon>
        <taxon>Propionibacteriales</taxon>
        <taxon>Propionibacteriaceae</taxon>
        <taxon>Tessaracoccus</taxon>
    </lineage>
</organism>
<reference evidence="4" key="1">
    <citation type="submission" date="2017-02" db="EMBL/GenBank/DDBJ databases">
        <title>Tessaracoccus aquaemaris sp. nov., isolated from the intestine of a Korean rockfish, Sebastes schlegelii, in a marine aquaculture pond.</title>
        <authorList>
            <person name="Tak E.J."/>
            <person name="Bae J.-W."/>
        </authorList>
    </citation>
    <scope>NUCLEOTIDE SEQUENCE [LARGE SCALE GENOMIC DNA]</scope>
    <source>
        <strain evidence="4">NSG39</strain>
    </source>
</reference>
<feature type="compositionally biased region" description="Low complexity" evidence="1">
    <location>
        <begin position="29"/>
        <end position="53"/>
    </location>
</feature>
<gene>
    <name evidence="3" type="ORF">BW730_14815</name>
</gene>
<sequence>MTSQPPEGNPDFTANPAGGQSPQEQLGYQNQWQNQAPPQQNMPPQNMPMQQHNAPPPAQMGTLRVTLQGSFWTNSMVAPTVTLDGYRLNVTGSSGSFDFPVPAGQHRIHAHGQWMKKYGNADLDFVMEPGRLVEVFYAAPMNQFVNQGNIGFTPQKQAGGGCLIALLVFIVLIAVLAVALPMML</sequence>
<feature type="region of interest" description="Disordered" evidence="1">
    <location>
        <begin position="1"/>
        <end position="60"/>
    </location>
</feature>
<keyword evidence="2" id="KW-1133">Transmembrane helix</keyword>
<keyword evidence="2" id="KW-0812">Transmembrane</keyword>
<evidence type="ECO:0000313" key="3">
    <source>
        <dbReference type="EMBL" id="AQP48582.1"/>
    </source>
</evidence>
<accession>A0A1Q2CR48</accession>
<name>A0A1Q2CR48_9ACTN</name>
<proteinExistence type="predicted"/>
<dbReference type="AlphaFoldDB" id="A0A1Q2CR48"/>
<evidence type="ECO:0000256" key="2">
    <source>
        <dbReference type="SAM" id="Phobius"/>
    </source>
</evidence>
<evidence type="ECO:0000256" key="1">
    <source>
        <dbReference type="SAM" id="MobiDB-lite"/>
    </source>
</evidence>
<dbReference type="EMBL" id="CP019606">
    <property type="protein sequence ID" value="AQP48582.1"/>
    <property type="molecule type" value="Genomic_DNA"/>
</dbReference>
<dbReference type="KEGG" id="tes:BW730_14815"/>
<feature type="transmembrane region" description="Helical" evidence="2">
    <location>
        <begin position="158"/>
        <end position="180"/>
    </location>
</feature>
<keyword evidence="4" id="KW-1185">Reference proteome</keyword>
<dbReference type="RefSeq" id="WP_077686924.1">
    <property type="nucleotide sequence ID" value="NZ_CP019606.1"/>
</dbReference>
<dbReference type="OrthoDB" id="4774205at2"/>
<protein>
    <submittedName>
        <fullName evidence="3">Uncharacterized protein</fullName>
    </submittedName>
</protein>
<dbReference type="Proteomes" id="UP000188145">
    <property type="component" value="Chromosome"/>
</dbReference>